<feature type="domain" description="Fibronectin type III-like" evidence="13">
    <location>
        <begin position="680"/>
        <end position="750"/>
    </location>
</feature>
<dbReference type="InterPro" id="IPR017853">
    <property type="entry name" value="GH"/>
</dbReference>
<evidence type="ECO:0000313" key="14">
    <source>
        <dbReference type="EMBL" id="QIW94814.1"/>
    </source>
</evidence>
<evidence type="ECO:0000256" key="11">
    <source>
        <dbReference type="ARBA" id="ARBA00026107"/>
    </source>
</evidence>
<accession>A0A6H0XJL4</accession>
<dbReference type="GO" id="GO:0031222">
    <property type="term" value="P:arabinan catabolic process"/>
    <property type="evidence" value="ECO:0007669"/>
    <property type="project" value="TreeGrafter"/>
</dbReference>
<dbReference type="InterPro" id="IPR036962">
    <property type="entry name" value="Glyco_hydro_3_N_sf"/>
</dbReference>
<dbReference type="GO" id="GO:0045493">
    <property type="term" value="P:xylan catabolic process"/>
    <property type="evidence" value="ECO:0007669"/>
    <property type="project" value="UniProtKB-UniPathway"/>
</dbReference>
<dbReference type="InterPro" id="IPR001764">
    <property type="entry name" value="Glyco_hydro_3_N"/>
</dbReference>
<dbReference type="Proteomes" id="UP000503462">
    <property type="component" value="Chromosome 1"/>
</dbReference>
<dbReference type="GO" id="GO:0046556">
    <property type="term" value="F:alpha-L-arabinofuranosidase activity"/>
    <property type="evidence" value="ECO:0007669"/>
    <property type="project" value="TreeGrafter"/>
</dbReference>
<evidence type="ECO:0000256" key="8">
    <source>
        <dbReference type="ARBA" id="ARBA00023295"/>
    </source>
</evidence>
<dbReference type="Gene3D" id="2.60.40.10">
    <property type="entry name" value="Immunoglobulins"/>
    <property type="match status" value="1"/>
</dbReference>
<comment type="pathway">
    <text evidence="1">Glycan degradation; xylan degradation.</text>
</comment>
<sequence length="796" mass="86456">MAMFTVALAALAIPSVLGQLTGRGFPDCVNGPLSNNTVCDTSKDPLTRATALIAAFTLEEKFNNTGSTSPGVPRLGLPAYTWWQEGLHGVASSPGVNFSTPGTDFSYATSFPQPILMGAAFDDDLITQVATVISTEARAFNNFGRAGLDFWTPNINPFKDPRWGRGQETPGEDPFHLSSYVAALIDGLQGQEKYKRVVATCKHFVAYDMESWNGNFRYQWDARVSQQDLVEYYMPPFRSCARDANVGAFMCSYNALNGVPTCADPWLLQTILREHWNWTSEQQWVTSDCDAVQNIFLPHGYNTTRERAAAQALIAGTDINCGQYYQELLPRAYAQGLFNQSVLDQALVRQYSSLVRLGYFDGTSVPYRNLTFNDVSTPQSQQLAYKAAVEGITLLKNDGLLPLRISNGTNIALIGGWANATTQMQGNYAGVAPYLHSPYYAAKQTGANVDLQVVPGGQGDPTTNSWLPAFAAANKSDVIIYIDGIDNSVESEGMDRYNLGWTGAQLDMIGQLANYGKPMVVVQMGAGQLDSSPILNNPNISALLWAGYPGQDGGVAIFDILQGKAAPAGRLPTTQYPADYAAMLPATDMSLRPSNKTKSPGRTYQWYDGKAIFGFGYGLHYTTFTASFESQPSSYGSGSANNTFSISDLTTSCSEAYLDRCSFQVMNVDVRNTGNVTSDYVALGFLSGTFGPAPYPKKKLVAYTRLHNITAGSSATASLKLTLGSLARVDTNGNTVLYPGTYTFVVDLEPLATTTFSLTGSPYTLDHWPQRPDAAEQDTDYFIGNYGSTYGQQLVM</sequence>
<name>A0A6H0XJL4_9PEZI</name>
<organism evidence="14 15">
    <name type="scientific">Peltaster fructicola</name>
    <dbReference type="NCBI Taxonomy" id="286661"/>
    <lineage>
        <taxon>Eukaryota</taxon>
        <taxon>Fungi</taxon>
        <taxon>Dikarya</taxon>
        <taxon>Ascomycota</taxon>
        <taxon>Pezizomycotina</taxon>
        <taxon>Dothideomycetes</taxon>
        <taxon>Dothideomycetes incertae sedis</taxon>
        <taxon>Peltaster</taxon>
    </lineage>
</organism>
<keyword evidence="4 12" id="KW-0732">Signal</keyword>
<comment type="catalytic activity">
    <reaction evidence="10">
        <text>Hydrolysis of (1-&gt;4)-beta-D-xylans, to remove successive D-xylose residues from the non-reducing termini.</text>
        <dbReference type="EC" id="3.2.1.37"/>
    </reaction>
</comment>
<dbReference type="Gene3D" id="3.40.50.1700">
    <property type="entry name" value="Glycoside hydrolase family 3 C-terminal domain"/>
    <property type="match status" value="1"/>
</dbReference>
<feature type="signal peptide" evidence="12">
    <location>
        <begin position="1"/>
        <end position="18"/>
    </location>
</feature>
<dbReference type="InterPro" id="IPR002772">
    <property type="entry name" value="Glyco_hydro_3_C"/>
</dbReference>
<feature type="chain" id="PRO_5026172432" description="xylan 1,4-beta-xylosidase" evidence="12">
    <location>
        <begin position="19"/>
        <end position="796"/>
    </location>
</feature>
<dbReference type="EMBL" id="CP051139">
    <property type="protein sequence ID" value="QIW94814.1"/>
    <property type="molecule type" value="Genomic_DNA"/>
</dbReference>
<dbReference type="Pfam" id="PF14310">
    <property type="entry name" value="Fn3-like"/>
    <property type="match status" value="1"/>
</dbReference>
<evidence type="ECO:0000256" key="7">
    <source>
        <dbReference type="ARBA" id="ARBA00023277"/>
    </source>
</evidence>
<evidence type="ECO:0000256" key="9">
    <source>
        <dbReference type="ARBA" id="ARBA00023326"/>
    </source>
</evidence>
<dbReference type="PANTHER" id="PTHR42721:SF3">
    <property type="entry name" value="BETA-D-XYLOSIDASE 5-RELATED"/>
    <property type="match status" value="1"/>
</dbReference>
<gene>
    <name evidence="14" type="ORF">AMS68_000332</name>
</gene>
<reference evidence="14 15" key="1">
    <citation type="journal article" date="2016" name="Sci. Rep.">
        <title>Peltaster fructicola genome reveals evolution from an invasive phytopathogen to an ectophytic parasite.</title>
        <authorList>
            <person name="Xu C."/>
            <person name="Chen H."/>
            <person name="Gleason M.L."/>
            <person name="Xu J.R."/>
            <person name="Liu H."/>
            <person name="Zhang R."/>
            <person name="Sun G."/>
        </authorList>
    </citation>
    <scope>NUCLEOTIDE SEQUENCE [LARGE SCALE GENOMIC DNA]</scope>
    <source>
        <strain evidence="14 15">LNHT1506</strain>
    </source>
</reference>
<keyword evidence="6" id="KW-0325">Glycoprotein</keyword>
<dbReference type="InterPro" id="IPR026891">
    <property type="entry name" value="Fn3-like"/>
</dbReference>
<keyword evidence="5" id="KW-0378">Hydrolase</keyword>
<dbReference type="SUPFAM" id="SSF52279">
    <property type="entry name" value="Beta-D-glucan exohydrolase, C-terminal domain"/>
    <property type="match status" value="1"/>
</dbReference>
<keyword evidence="8" id="KW-0326">Glycosidase</keyword>
<evidence type="ECO:0000256" key="2">
    <source>
        <dbReference type="ARBA" id="ARBA00005336"/>
    </source>
</evidence>
<protein>
    <recommendedName>
        <fullName evidence="11">xylan 1,4-beta-xylosidase</fullName>
        <ecNumber evidence="11">3.2.1.37</ecNumber>
    </recommendedName>
</protein>
<dbReference type="OrthoDB" id="47059at2759"/>
<dbReference type="SUPFAM" id="SSF51445">
    <property type="entry name" value="(Trans)glycosidases"/>
    <property type="match status" value="1"/>
</dbReference>
<evidence type="ECO:0000259" key="13">
    <source>
        <dbReference type="SMART" id="SM01217"/>
    </source>
</evidence>
<evidence type="ECO:0000256" key="4">
    <source>
        <dbReference type="ARBA" id="ARBA00022729"/>
    </source>
</evidence>
<dbReference type="InterPro" id="IPR013783">
    <property type="entry name" value="Ig-like_fold"/>
</dbReference>
<evidence type="ECO:0000256" key="12">
    <source>
        <dbReference type="SAM" id="SignalP"/>
    </source>
</evidence>
<proteinExistence type="inferred from homology"/>
<evidence type="ECO:0000256" key="1">
    <source>
        <dbReference type="ARBA" id="ARBA00004851"/>
    </source>
</evidence>
<dbReference type="PANTHER" id="PTHR42721">
    <property type="entry name" value="SUGAR HYDROLASE-RELATED"/>
    <property type="match status" value="1"/>
</dbReference>
<evidence type="ECO:0000313" key="15">
    <source>
        <dbReference type="Proteomes" id="UP000503462"/>
    </source>
</evidence>
<dbReference type="AlphaFoldDB" id="A0A6H0XJL4"/>
<evidence type="ECO:0000256" key="3">
    <source>
        <dbReference type="ARBA" id="ARBA00022651"/>
    </source>
</evidence>
<dbReference type="SMART" id="SM01217">
    <property type="entry name" value="Fn3_like"/>
    <property type="match status" value="1"/>
</dbReference>
<dbReference type="InterPro" id="IPR036881">
    <property type="entry name" value="Glyco_hydro_3_C_sf"/>
</dbReference>
<dbReference type="Gene3D" id="3.20.20.300">
    <property type="entry name" value="Glycoside hydrolase, family 3, N-terminal domain"/>
    <property type="match status" value="1"/>
</dbReference>
<keyword evidence="7" id="KW-0119">Carbohydrate metabolism</keyword>
<evidence type="ECO:0000256" key="5">
    <source>
        <dbReference type="ARBA" id="ARBA00022801"/>
    </source>
</evidence>
<dbReference type="Pfam" id="PF00933">
    <property type="entry name" value="Glyco_hydro_3"/>
    <property type="match status" value="1"/>
</dbReference>
<dbReference type="Pfam" id="PF01915">
    <property type="entry name" value="Glyco_hydro_3_C"/>
    <property type="match status" value="1"/>
</dbReference>
<keyword evidence="15" id="KW-1185">Reference proteome</keyword>
<comment type="similarity">
    <text evidence="2">Belongs to the glycosyl hydrolase 3 family.</text>
</comment>
<evidence type="ECO:0000256" key="10">
    <source>
        <dbReference type="ARBA" id="ARBA00024574"/>
    </source>
</evidence>
<dbReference type="EC" id="3.2.1.37" evidence="11"/>
<evidence type="ECO:0000256" key="6">
    <source>
        <dbReference type="ARBA" id="ARBA00023180"/>
    </source>
</evidence>
<dbReference type="UniPathway" id="UPA00114"/>
<keyword evidence="3" id="KW-0858">Xylan degradation</keyword>
<dbReference type="GO" id="GO:0009044">
    <property type="term" value="F:xylan 1,4-beta-xylosidase activity"/>
    <property type="evidence" value="ECO:0007669"/>
    <property type="project" value="UniProtKB-EC"/>
</dbReference>
<dbReference type="InterPro" id="IPR044993">
    <property type="entry name" value="BXL"/>
</dbReference>
<keyword evidence="9" id="KW-0624">Polysaccharide degradation</keyword>